<comment type="caution">
    <text evidence="2">The sequence shown here is derived from an EMBL/GenBank/DDBJ whole genome shotgun (WGS) entry which is preliminary data.</text>
</comment>
<evidence type="ECO:0000259" key="1">
    <source>
        <dbReference type="SMART" id="SM00860"/>
    </source>
</evidence>
<protein>
    <submittedName>
        <fullName evidence="2">SMI1/KNR4 family protein</fullName>
    </submittedName>
</protein>
<dbReference type="InterPro" id="IPR037883">
    <property type="entry name" value="Knr4/Smi1-like_sf"/>
</dbReference>
<gene>
    <name evidence="2" type="ORF">ACFQPF_06765</name>
</gene>
<proteinExistence type="predicted"/>
<evidence type="ECO:0000313" key="2">
    <source>
        <dbReference type="EMBL" id="MFC7371371.1"/>
    </source>
</evidence>
<dbReference type="SUPFAM" id="SSF160631">
    <property type="entry name" value="SMI1/KNR4-like"/>
    <property type="match status" value="1"/>
</dbReference>
<organism evidence="2 3">
    <name type="scientific">Fictibacillus iocasae</name>
    <dbReference type="NCBI Taxonomy" id="2715437"/>
    <lineage>
        <taxon>Bacteria</taxon>
        <taxon>Bacillati</taxon>
        <taxon>Bacillota</taxon>
        <taxon>Bacilli</taxon>
        <taxon>Bacillales</taxon>
        <taxon>Fictibacillaceae</taxon>
        <taxon>Fictibacillus</taxon>
    </lineage>
</organism>
<evidence type="ECO:0000313" key="3">
    <source>
        <dbReference type="Proteomes" id="UP001596549"/>
    </source>
</evidence>
<feature type="domain" description="Knr4/Smi1-like" evidence="1">
    <location>
        <begin position="14"/>
        <end position="142"/>
    </location>
</feature>
<accession>A0ABW2NRV1</accession>
<name>A0ABW2NRV1_9BACL</name>
<keyword evidence="3" id="KW-1185">Reference proteome</keyword>
<dbReference type="EMBL" id="JBHTCP010000013">
    <property type="protein sequence ID" value="MFC7371371.1"/>
    <property type="molecule type" value="Genomic_DNA"/>
</dbReference>
<dbReference type="Gene3D" id="3.40.1580.10">
    <property type="entry name" value="SMI1/KNR4-like"/>
    <property type="match status" value="1"/>
</dbReference>
<dbReference type="InterPro" id="IPR018958">
    <property type="entry name" value="Knr4/Smi1-like_dom"/>
</dbReference>
<sequence length="266" mass="30803">MLYEKEKDAYYKGEVTDELVTAVQNELGVVLPDAYLQLMRERNGFALKKKYFPTSVPNSWANNSVCVDHLLGLGAEPGLLDNDYLRREWGIRSKKVIILSAEPPLFICLDYRRKKQPAVVFIDVDEKKEILLAPDFASFIDGLQDEIEERPETEDTLSQEQISEFYLKIDQMIEKGKPGEIDRLFTKVLSTNHELIRYMVRKMKVHALSKVHFNLLLFLVCCSQGDNKGIIEDGELREMLDEFSLSKNRDVRDMALYSLNEMKKRV</sequence>
<dbReference type="RefSeq" id="WP_379747876.1">
    <property type="nucleotide sequence ID" value="NZ_JBHTCP010000013.1"/>
</dbReference>
<dbReference type="SMART" id="SM00860">
    <property type="entry name" value="SMI1_KNR4"/>
    <property type="match status" value="1"/>
</dbReference>
<reference evidence="3" key="1">
    <citation type="journal article" date="2019" name="Int. J. Syst. Evol. Microbiol.">
        <title>The Global Catalogue of Microorganisms (GCM) 10K type strain sequencing project: providing services to taxonomists for standard genome sequencing and annotation.</title>
        <authorList>
            <consortium name="The Broad Institute Genomics Platform"/>
            <consortium name="The Broad Institute Genome Sequencing Center for Infectious Disease"/>
            <person name="Wu L."/>
            <person name="Ma J."/>
        </authorList>
    </citation>
    <scope>NUCLEOTIDE SEQUENCE [LARGE SCALE GENOMIC DNA]</scope>
    <source>
        <strain evidence="3">NBRC 106396</strain>
    </source>
</reference>
<dbReference type="Pfam" id="PF09346">
    <property type="entry name" value="SMI1_KNR4"/>
    <property type="match status" value="1"/>
</dbReference>
<dbReference type="Proteomes" id="UP001596549">
    <property type="component" value="Unassembled WGS sequence"/>
</dbReference>